<keyword evidence="6" id="KW-1185">Reference proteome</keyword>
<reference evidence="5" key="1">
    <citation type="journal article" date="2020" name="Fungal Divers.">
        <title>Resolving the Mortierellaceae phylogeny through synthesis of multi-gene phylogenetics and phylogenomics.</title>
        <authorList>
            <person name="Vandepol N."/>
            <person name="Liber J."/>
            <person name="Desiro A."/>
            <person name="Na H."/>
            <person name="Kennedy M."/>
            <person name="Barry K."/>
            <person name="Grigoriev I.V."/>
            <person name="Miller A.N."/>
            <person name="O'Donnell K."/>
            <person name="Stajich J.E."/>
            <person name="Bonito G."/>
        </authorList>
    </citation>
    <scope>NUCLEOTIDE SEQUENCE</scope>
    <source>
        <strain evidence="5">NVP1</strain>
    </source>
</reference>
<comment type="caution">
    <text evidence="5">The sequence shown here is derived from an EMBL/GenBank/DDBJ whole genome shotgun (WGS) entry which is preliminary data.</text>
</comment>
<protein>
    <recommendedName>
        <fullName evidence="4">Crinkler effector protein N-terminal domain-containing protein</fullName>
    </recommendedName>
</protein>
<evidence type="ECO:0000313" key="5">
    <source>
        <dbReference type="EMBL" id="KAF9327744.1"/>
    </source>
</evidence>
<comment type="subcellular location">
    <subcellularLocation>
        <location evidence="1">Host cell</location>
    </subcellularLocation>
    <subcellularLocation>
        <location evidence="2">Secreted</location>
    </subcellularLocation>
</comment>
<gene>
    <name evidence="5" type="ORF">BG006_009002</name>
</gene>
<dbReference type="AlphaFoldDB" id="A0A9P5SHR7"/>
<evidence type="ECO:0000256" key="1">
    <source>
        <dbReference type="ARBA" id="ARBA00004340"/>
    </source>
</evidence>
<sequence length="128" mass="14165">MLHNTVTDNCMSLFCLIDGESASSIFSVKLSPDDSIGDLKDLIKIEKSPRFDDVAANKLTLWRVSVPVVAANKHKPIILTEIDSAMELDPTDDISDVFEETPPKNTVHIIVQRPLLAPKRDHKEDAGD</sequence>
<dbReference type="InterPro" id="IPR045379">
    <property type="entry name" value="Crinkler_N"/>
</dbReference>
<dbReference type="Pfam" id="PF20147">
    <property type="entry name" value="Crinkler"/>
    <property type="match status" value="1"/>
</dbReference>
<proteinExistence type="predicted"/>
<feature type="domain" description="Crinkler effector protein N-terminal" evidence="4">
    <location>
        <begin position="11"/>
        <end position="112"/>
    </location>
</feature>
<organism evidence="5 6">
    <name type="scientific">Podila minutissima</name>
    <dbReference type="NCBI Taxonomy" id="64525"/>
    <lineage>
        <taxon>Eukaryota</taxon>
        <taxon>Fungi</taxon>
        <taxon>Fungi incertae sedis</taxon>
        <taxon>Mucoromycota</taxon>
        <taxon>Mortierellomycotina</taxon>
        <taxon>Mortierellomycetes</taxon>
        <taxon>Mortierellales</taxon>
        <taxon>Mortierellaceae</taxon>
        <taxon>Podila</taxon>
    </lineage>
</organism>
<evidence type="ECO:0000259" key="4">
    <source>
        <dbReference type="Pfam" id="PF20147"/>
    </source>
</evidence>
<accession>A0A9P5SHR7</accession>
<name>A0A9P5SHR7_9FUNG</name>
<keyword evidence="3" id="KW-0964">Secreted</keyword>
<evidence type="ECO:0000256" key="2">
    <source>
        <dbReference type="ARBA" id="ARBA00004613"/>
    </source>
</evidence>
<evidence type="ECO:0000256" key="3">
    <source>
        <dbReference type="ARBA" id="ARBA00022525"/>
    </source>
</evidence>
<evidence type="ECO:0000313" key="6">
    <source>
        <dbReference type="Proteomes" id="UP000696485"/>
    </source>
</evidence>
<dbReference type="GO" id="GO:0043657">
    <property type="term" value="C:host cell"/>
    <property type="evidence" value="ECO:0007669"/>
    <property type="project" value="UniProtKB-SubCell"/>
</dbReference>
<dbReference type="GO" id="GO:0005576">
    <property type="term" value="C:extracellular region"/>
    <property type="evidence" value="ECO:0007669"/>
    <property type="project" value="UniProtKB-SubCell"/>
</dbReference>
<dbReference type="Proteomes" id="UP000696485">
    <property type="component" value="Unassembled WGS sequence"/>
</dbReference>
<dbReference type="EMBL" id="JAAAUY010000633">
    <property type="protein sequence ID" value="KAF9327744.1"/>
    <property type="molecule type" value="Genomic_DNA"/>
</dbReference>